<dbReference type="STRING" id="1451189.CFAL_08835"/>
<comment type="caution">
    <text evidence="1">The sequence shown here is derived from an EMBL/GenBank/DDBJ whole genome shotgun (WGS) entry which is preliminary data.</text>
</comment>
<dbReference type="Proteomes" id="UP000285278">
    <property type="component" value="Unassembled WGS sequence"/>
</dbReference>
<protein>
    <submittedName>
        <fullName evidence="1">DUF3107 domain-containing protein</fullName>
    </submittedName>
</protein>
<dbReference type="Pfam" id="PF11305">
    <property type="entry name" value="DUF3107"/>
    <property type="match status" value="1"/>
</dbReference>
<evidence type="ECO:0000313" key="1">
    <source>
        <dbReference type="EMBL" id="RIX36727.1"/>
    </source>
</evidence>
<dbReference type="AlphaFoldDB" id="A0A418Q9P0"/>
<accession>A0A418Q9P0</accession>
<dbReference type="InterPro" id="IPR021456">
    <property type="entry name" value="DUF3107"/>
</dbReference>
<gene>
    <name evidence="1" type="ORF">D3M95_00515</name>
</gene>
<dbReference type="RefSeq" id="WP_025403323.1">
    <property type="nucleotide sequence ID" value="NZ_CBCRUA010000001.1"/>
</dbReference>
<reference evidence="1 2" key="1">
    <citation type="submission" date="2018-09" db="EMBL/GenBank/DDBJ databases">
        <title>Optimization and identification of Corynebacterium falsenii FN1-14 from fish paste.</title>
        <authorList>
            <person name="Daroonpunt R."/>
            <person name="Tanasupawat S."/>
        </authorList>
    </citation>
    <scope>NUCLEOTIDE SEQUENCE [LARGE SCALE GENOMIC DNA]</scope>
    <source>
        <strain evidence="1 2">FN1-14</strain>
    </source>
</reference>
<sequence>MQIKIGFARSTRELVISTENTEQGDGKSQDEIVRQLEEFLSQTDDHATTVLEGAKGSRYILVRSEVAYVEVGPETKHSVGFIR</sequence>
<keyword evidence="2" id="KW-1185">Reference proteome</keyword>
<evidence type="ECO:0000313" key="2">
    <source>
        <dbReference type="Proteomes" id="UP000285278"/>
    </source>
</evidence>
<dbReference type="EMBL" id="QXJK01000001">
    <property type="protein sequence ID" value="RIX36727.1"/>
    <property type="molecule type" value="Genomic_DNA"/>
</dbReference>
<organism evidence="1 2">
    <name type="scientific">Corynebacterium falsenii</name>
    <dbReference type="NCBI Taxonomy" id="108486"/>
    <lineage>
        <taxon>Bacteria</taxon>
        <taxon>Bacillati</taxon>
        <taxon>Actinomycetota</taxon>
        <taxon>Actinomycetes</taxon>
        <taxon>Mycobacteriales</taxon>
        <taxon>Corynebacteriaceae</taxon>
        <taxon>Corynebacterium</taxon>
    </lineage>
</organism>
<proteinExistence type="predicted"/>
<name>A0A418Q9P0_9CORY</name>
<dbReference type="OrthoDB" id="3268468at2"/>